<dbReference type="Pfam" id="PF00270">
    <property type="entry name" value="DEAD"/>
    <property type="match status" value="1"/>
</dbReference>
<dbReference type="Gene3D" id="3.40.50.300">
    <property type="entry name" value="P-loop containing nucleotide triphosphate hydrolases"/>
    <property type="match status" value="1"/>
</dbReference>
<evidence type="ECO:0000313" key="6">
    <source>
        <dbReference type="EnsemblMetazoa" id="Aqu2.1.17466_001"/>
    </source>
</evidence>
<dbReference type="GO" id="GO:0003677">
    <property type="term" value="F:DNA binding"/>
    <property type="evidence" value="ECO:0007669"/>
    <property type="project" value="UniProtKB-KW"/>
</dbReference>
<keyword evidence="3" id="KW-0413">Isomerase</keyword>
<organism evidence="6">
    <name type="scientific">Amphimedon queenslandica</name>
    <name type="common">Sponge</name>
    <dbReference type="NCBI Taxonomy" id="400682"/>
    <lineage>
        <taxon>Eukaryota</taxon>
        <taxon>Metazoa</taxon>
        <taxon>Porifera</taxon>
        <taxon>Demospongiae</taxon>
        <taxon>Heteroscleromorpha</taxon>
        <taxon>Haplosclerida</taxon>
        <taxon>Niphatidae</taxon>
        <taxon>Amphimedon</taxon>
    </lineage>
</organism>
<dbReference type="GO" id="GO:0005694">
    <property type="term" value="C:chromosome"/>
    <property type="evidence" value="ECO:0007669"/>
    <property type="project" value="TreeGrafter"/>
</dbReference>
<dbReference type="PANTHER" id="PTHR13710">
    <property type="entry name" value="DNA HELICASE RECQ FAMILY MEMBER"/>
    <property type="match status" value="1"/>
</dbReference>
<dbReference type="EnsemblMetazoa" id="Aqu2.1.17466_001">
    <property type="protein sequence ID" value="Aqu2.1.17466_001"/>
    <property type="gene ID" value="Aqu2.1.17466"/>
</dbReference>
<keyword evidence="2" id="KW-0238">DNA-binding</keyword>
<dbReference type="GO" id="GO:0043138">
    <property type="term" value="F:3'-5' DNA helicase activity"/>
    <property type="evidence" value="ECO:0007669"/>
    <property type="project" value="TreeGrafter"/>
</dbReference>
<dbReference type="GO" id="GO:0005634">
    <property type="term" value="C:nucleus"/>
    <property type="evidence" value="ECO:0007669"/>
    <property type="project" value="TreeGrafter"/>
</dbReference>
<dbReference type="STRING" id="400682.A0A1X7TQT7"/>
<evidence type="ECO:0000256" key="1">
    <source>
        <dbReference type="ARBA" id="ARBA00005446"/>
    </source>
</evidence>
<dbReference type="OrthoDB" id="5409596at2759"/>
<evidence type="ECO:0000256" key="4">
    <source>
        <dbReference type="ARBA" id="ARBA00023242"/>
    </source>
</evidence>
<feature type="domain" description="Helicase ATP-binding" evidence="5">
    <location>
        <begin position="1"/>
        <end position="172"/>
    </location>
</feature>
<dbReference type="InterPro" id="IPR011545">
    <property type="entry name" value="DEAD/DEAH_box_helicase_dom"/>
</dbReference>
<dbReference type="PANTHER" id="PTHR13710:SF153">
    <property type="entry name" value="RECQ-LIKE DNA HELICASE BLM"/>
    <property type="match status" value="1"/>
</dbReference>
<dbReference type="GO" id="GO:0005737">
    <property type="term" value="C:cytoplasm"/>
    <property type="evidence" value="ECO:0007669"/>
    <property type="project" value="TreeGrafter"/>
</dbReference>
<dbReference type="SMART" id="SM00487">
    <property type="entry name" value="DEXDc"/>
    <property type="match status" value="1"/>
</dbReference>
<sequence>MTGRDVFVSLPTGYGKSLIYGCLPFAFDILKAQEGSVVVCVSPLISLMMDQKARFTPKGIDVEFIGEDQKCIRKVLAGDVQLVYISPESLMCNAIYRNMLLSPVYKEKLVALVVDEAHCVKSWGDKFRLAYAHLGDIRSLLPSHVNVMALTATATHDTYGAVIQRLSMRDVVLIGCEPNRANISFAVEPKSDVEVFCSNVASATQIAHCFITLFGGNWDHVLLVHLTTH</sequence>
<evidence type="ECO:0000259" key="5">
    <source>
        <dbReference type="PROSITE" id="PS51192"/>
    </source>
</evidence>
<accession>A0A1X7TQT7</accession>
<dbReference type="AlphaFoldDB" id="A0A1X7TQT7"/>
<dbReference type="eggNOG" id="KOG0351">
    <property type="taxonomic scope" value="Eukaryota"/>
</dbReference>
<evidence type="ECO:0000256" key="3">
    <source>
        <dbReference type="ARBA" id="ARBA00023235"/>
    </source>
</evidence>
<comment type="similarity">
    <text evidence="1">Belongs to the helicase family. RecQ subfamily.</text>
</comment>
<protein>
    <recommendedName>
        <fullName evidence="5">Helicase ATP-binding domain-containing protein</fullName>
    </recommendedName>
</protein>
<dbReference type="SUPFAM" id="SSF52540">
    <property type="entry name" value="P-loop containing nucleoside triphosphate hydrolases"/>
    <property type="match status" value="1"/>
</dbReference>
<dbReference type="GO" id="GO:0000724">
    <property type="term" value="P:double-strand break repair via homologous recombination"/>
    <property type="evidence" value="ECO:0007669"/>
    <property type="project" value="TreeGrafter"/>
</dbReference>
<dbReference type="InterPro" id="IPR014001">
    <property type="entry name" value="Helicase_ATP-bd"/>
</dbReference>
<dbReference type="PROSITE" id="PS51192">
    <property type="entry name" value="HELICASE_ATP_BIND_1"/>
    <property type="match status" value="1"/>
</dbReference>
<dbReference type="GO" id="GO:0005524">
    <property type="term" value="F:ATP binding"/>
    <property type="evidence" value="ECO:0007669"/>
    <property type="project" value="InterPro"/>
</dbReference>
<dbReference type="GO" id="GO:0009378">
    <property type="term" value="F:four-way junction helicase activity"/>
    <property type="evidence" value="ECO:0007669"/>
    <property type="project" value="TreeGrafter"/>
</dbReference>
<keyword evidence="4" id="KW-0539">Nucleus</keyword>
<evidence type="ECO:0000256" key="2">
    <source>
        <dbReference type="ARBA" id="ARBA00023125"/>
    </source>
</evidence>
<name>A0A1X7TQT7_AMPQE</name>
<dbReference type="InterPro" id="IPR027417">
    <property type="entry name" value="P-loop_NTPase"/>
</dbReference>
<reference evidence="6" key="1">
    <citation type="submission" date="2017-05" db="UniProtKB">
        <authorList>
            <consortium name="EnsemblMetazoa"/>
        </authorList>
    </citation>
    <scope>IDENTIFICATION</scope>
</reference>
<dbReference type="InParanoid" id="A0A1X7TQT7"/>
<proteinExistence type="inferred from homology"/>